<dbReference type="InterPro" id="IPR050482">
    <property type="entry name" value="Sensor_HK_TwoCompSys"/>
</dbReference>
<evidence type="ECO:0000259" key="10">
    <source>
        <dbReference type="Pfam" id="PF07730"/>
    </source>
</evidence>
<keyword evidence="5" id="KW-0547">Nucleotide-binding</keyword>
<dbReference type="PANTHER" id="PTHR24421">
    <property type="entry name" value="NITRATE/NITRITE SENSOR PROTEIN NARX-RELATED"/>
    <property type="match status" value="1"/>
</dbReference>
<evidence type="ECO:0000256" key="6">
    <source>
        <dbReference type="ARBA" id="ARBA00022777"/>
    </source>
</evidence>
<feature type="transmembrane region" description="Helical" evidence="9">
    <location>
        <begin position="140"/>
        <end position="163"/>
    </location>
</feature>
<dbReference type="InterPro" id="IPR036890">
    <property type="entry name" value="HATPase_C_sf"/>
</dbReference>
<evidence type="ECO:0000313" key="13">
    <source>
        <dbReference type="Proteomes" id="UP001597453"/>
    </source>
</evidence>
<dbReference type="Proteomes" id="UP001597453">
    <property type="component" value="Unassembled WGS sequence"/>
</dbReference>
<keyword evidence="6 12" id="KW-0418">Kinase</keyword>
<evidence type="ECO:0000256" key="5">
    <source>
        <dbReference type="ARBA" id="ARBA00022741"/>
    </source>
</evidence>
<dbReference type="GO" id="GO:0016301">
    <property type="term" value="F:kinase activity"/>
    <property type="evidence" value="ECO:0007669"/>
    <property type="project" value="UniProtKB-KW"/>
</dbReference>
<feature type="domain" description="Signal transduction histidine kinase subgroup 3 dimerisation and phosphoacceptor" evidence="10">
    <location>
        <begin position="241"/>
        <end position="307"/>
    </location>
</feature>
<sequence length="457" mass="50144">MSTTTSTATAGPPTWTSPLSIDVGTPAERGNIPAWMHEWFSHQPRHVRIIDTLVALAVMLFVGFPFQLRPDWSYFLDWQAFFVWIPFTGAVAMRRMSPWLALVLAGIGLLIKWMLGLPLHGMDIAVLIVLYTGSARGPRLLFMLSGACSIIWPVIQAVYVAYFEMQLPFLDRITGRANLGPTEFLLPMGIVGIPLLLASIIAWVAGGILRVQLSSSRIQHAAELAELEYRQTQEELVREQERTYIARDMHDIVAHSLAVVVAQADGGRYLMKSSPEAVGPVLNTISETARDALVDVRGLLGRLRHTQSDAVKKTTEDLPAVFDRVRQAGMNLQTKISGTPKPLGTAGEVAVFRLVQECLTNALKYGSLQHPTTVDMNWGDHLSIEIRNRMDRAPSAPGVTGSGHGLIGMRERILVVGGEVRYEQQDCEWVVSATVPYQQGSAASATPGLPHPDNVDA</sequence>
<evidence type="ECO:0000256" key="8">
    <source>
        <dbReference type="ARBA" id="ARBA00023012"/>
    </source>
</evidence>
<dbReference type="SUPFAM" id="SSF55874">
    <property type="entry name" value="ATPase domain of HSP90 chaperone/DNA topoisomerase II/histidine kinase"/>
    <property type="match status" value="1"/>
</dbReference>
<dbReference type="EMBL" id="JBHUNF010000001">
    <property type="protein sequence ID" value="MFD2674014.1"/>
    <property type="molecule type" value="Genomic_DNA"/>
</dbReference>
<keyword evidence="8" id="KW-0902">Two-component regulatory system</keyword>
<dbReference type="InterPro" id="IPR055558">
    <property type="entry name" value="DUF7134"/>
</dbReference>
<feature type="transmembrane region" description="Helical" evidence="9">
    <location>
        <begin position="99"/>
        <end position="120"/>
    </location>
</feature>
<evidence type="ECO:0000256" key="2">
    <source>
        <dbReference type="ARBA" id="ARBA00012438"/>
    </source>
</evidence>
<keyword evidence="9" id="KW-0472">Membrane</keyword>
<dbReference type="InterPro" id="IPR011712">
    <property type="entry name" value="Sig_transdc_His_kin_sub3_dim/P"/>
</dbReference>
<keyword evidence="3" id="KW-0597">Phosphoprotein</keyword>
<keyword evidence="13" id="KW-1185">Reference proteome</keyword>
<feature type="transmembrane region" description="Helical" evidence="9">
    <location>
        <begin position="184"/>
        <end position="209"/>
    </location>
</feature>
<feature type="domain" description="DUF7134" evidence="11">
    <location>
        <begin position="45"/>
        <end position="140"/>
    </location>
</feature>
<name>A0ABW5RGR3_9MICO</name>
<comment type="caution">
    <text evidence="12">The sequence shown here is derived from an EMBL/GenBank/DDBJ whole genome shotgun (WGS) entry which is preliminary data.</text>
</comment>
<dbReference type="RefSeq" id="WP_066054802.1">
    <property type="nucleotide sequence ID" value="NZ_JBHUNF010000001.1"/>
</dbReference>
<evidence type="ECO:0000256" key="4">
    <source>
        <dbReference type="ARBA" id="ARBA00022679"/>
    </source>
</evidence>
<evidence type="ECO:0000313" key="12">
    <source>
        <dbReference type="EMBL" id="MFD2674014.1"/>
    </source>
</evidence>
<keyword evidence="7" id="KW-0067">ATP-binding</keyword>
<feature type="transmembrane region" description="Helical" evidence="9">
    <location>
        <begin position="49"/>
        <end position="66"/>
    </location>
</feature>
<evidence type="ECO:0000259" key="11">
    <source>
        <dbReference type="Pfam" id="PF23539"/>
    </source>
</evidence>
<comment type="catalytic activity">
    <reaction evidence="1">
        <text>ATP + protein L-histidine = ADP + protein N-phospho-L-histidine.</text>
        <dbReference type="EC" id="2.7.13.3"/>
    </reaction>
</comment>
<reference evidence="13" key="1">
    <citation type="journal article" date="2019" name="Int. J. Syst. Evol. Microbiol.">
        <title>The Global Catalogue of Microorganisms (GCM) 10K type strain sequencing project: providing services to taxonomists for standard genome sequencing and annotation.</title>
        <authorList>
            <consortium name="The Broad Institute Genomics Platform"/>
            <consortium name="The Broad Institute Genome Sequencing Center for Infectious Disease"/>
            <person name="Wu L."/>
            <person name="Ma J."/>
        </authorList>
    </citation>
    <scope>NUCLEOTIDE SEQUENCE [LARGE SCALE GENOMIC DNA]</scope>
    <source>
        <strain evidence="13">TISTR 1511</strain>
    </source>
</reference>
<organism evidence="12 13">
    <name type="scientific">Gulosibacter bifidus</name>
    <dbReference type="NCBI Taxonomy" id="272239"/>
    <lineage>
        <taxon>Bacteria</taxon>
        <taxon>Bacillati</taxon>
        <taxon>Actinomycetota</taxon>
        <taxon>Actinomycetes</taxon>
        <taxon>Micrococcales</taxon>
        <taxon>Microbacteriaceae</taxon>
        <taxon>Gulosibacter</taxon>
    </lineage>
</organism>
<dbReference type="Pfam" id="PF23539">
    <property type="entry name" value="DUF7134"/>
    <property type="match status" value="1"/>
</dbReference>
<gene>
    <name evidence="12" type="ORF">ACFSUQ_01670</name>
</gene>
<evidence type="ECO:0000256" key="7">
    <source>
        <dbReference type="ARBA" id="ARBA00022840"/>
    </source>
</evidence>
<dbReference type="EC" id="2.7.13.3" evidence="2"/>
<keyword evidence="9" id="KW-0812">Transmembrane</keyword>
<evidence type="ECO:0000256" key="1">
    <source>
        <dbReference type="ARBA" id="ARBA00000085"/>
    </source>
</evidence>
<proteinExistence type="predicted"/>
<dbReference type="Pfam" id="PF07730">
    <property type="entry name" value="HisKA_3"/>
    <property type="match status" value="1"/>
</dbReference>
<dbReference type="CDD" id="cd16917">
    <property type="entry name" value="HATPase_UhpB-NarQ-NarX-like"/>
    <property type="match status" value="1"/>
</dbReference>
<feature type="transmembrane region" description="Helical" evidence="9">
    <location>
        <begin position="72"/>
        <end position="92"/>
    </location>
</feature>
<dbReference type="Gene3D" id="3.30.565.10">
    <property type="entry name" value="Histidine kinase-like ATPase, C-terminal domain"/>
    <property type="match status" value="1"/>
</dbReference>
<keyword evidence="9" id="KW-1133">Transmembrane helix</keyword>
<evidence type="ECO:0000256" key="3">
    <source>
        <dbReference type="ARBA" id="ARBA00022553"/>
    </source>
</evidence>
<keyword evidence="4" id="KW-0808">Transferase</keyword>
<accession>A0ABW5RGR3</accession>
<protein>
    <recommendedName>
        <fullName evidence="2">histidine kinase</fullName>
        <ecNumber evidence="2">2.7.13.3</ecNumber>
    </recommendedName>
</protein>
<evidence type="ECO:0000256" key="9">
    <source>
        <dbReference type="SAM" id="Phobius"/>
    </source>
</evidence>
<dbReference type="Gene3D" id="1.20.5.1930">
    <property type="match status" value="1"/>
</dbReference>
<dbReference type="PANTHER" id="PTHR24421:SF10">
    <property type="entry name" value="NITRATE_NITRITE SENSOR PROTEIN NARQ"/>
    <property type="match status" value="1"/>
</dbReference>